<keyword evidence="6" id="KW-1185">Reference proteome</keyword>
<evidence type="ECO:0000313" key="6">
    <source>
        <dbReference type="Proteomes" id="UP001162972"/>
    </source>
</evidence>
<evidence type="ECO:0000256" key="3">
    <source>
        <dbReference type="SAM" id="Phobius"/>
    </source>
</evidence>
<evidence type="ECO:0000256" key="1">
    <source>
        <dbReference type="ARBA" id="ARBA00022448"/>
    </source>
</evidence>
<gene>
    <name evidence="5" type="ORF">OIU84_020557</name>
</gene>
<keyword evidence="3" id="KW-1133">Transmembrane helix</keyword>
<keyword evidence="1" id="KW-0813">Transport</keyword>
<accession>A0AAD6KT03</accession>
<evidence type="ECO:0000313" key="5">
    <source>
        <dbReference type="EMBL" id="KAJ6428941.1"/>
    </source>
</evidence>
<organism evidence="5 6">
    <name type="scientific">Salix udensis</name>
    <dbReference type="NCBI Taxonomy" id="889485"/>
    <lineage>
        <taxon>Eukaryota</taxon>
        <taxon>Viridiplantae</taxon>
        <taxon>Streptophyta</taxon>
        <taxon>Embryophyta</taxon>
        <taxon>Tracheophyta</taxon>
        <taxon>Spermatophyta</taxon>
        <taxon>Magnoliopsida</taxon>
        <taxon>eudicotyledons</taxon>
        <taxon>Gunneridae</taxon>
        <taxon>Pentapetalae</taxon>
        <taxon>rosids</taxon>
        <taxon>fabids</taxon>
        <taxon>Malpighiales</taxon>
        <taxon>Salicaceae</taxon>
        <taxon>Saliceae</taxon>
        <taxon>Salix</taxon>
    </lineage>
</organism>
<proteinExistence type="predicted"/>
<keyword evidence="2 3" id="KW-0472">Membrane</keyword>
<comment type="caution">
    <text evidence="5">The sequence shown here is derived from an EMBL/GenBank/DDBJ whole genome shotgun (WGS) entry which is preliminary data.</text>
</comment>
<name>A0AAD6KT03_9ROSI</name>
<dbReference type="Pfam" id="PF19055">
    <property type="entry name" value="ABC2_membrane_7"/>
    <property type="match status" value="1"/>
</dbReference>
<protein>
    <recommendedName>
        <fullName evidence="4">ABC transporter family G domain-containing protein</fullName>
    </recommendedName>
</protein>
<evidence type="ECO:0000259" key="4">
    <source>
        <dbReference type="Pfam" id="PF19055"/>
    </source>
</evidence>
<sequence length="189" mass="21076">MFFFTNPRSSFTDNYIVTLCLVYCVTGIACVLAIFSEPGPARLVSNGALASICADEFLWSVLLPVVLTLIAAQQNKSELFEVCSHLVLPKWVLEAFAIVNAEKYYGVWLITSVSLLQSGHNLHYRGLSAKAERKTKGYYLIELFPFTMLRTRASPTNPARRSFTVDSEVQETSVSSVSSNSVSSNFRWQ</sequence>
<dbReference type="Proteomes" id="UP001162972">
    <property type="component" value="Chromosome 8"/>
</dbReference>
<dbReference type="EMBL" id="JAPFFJ010000004">
    <property type="protein sequence ID" value="KAJ6428941.1"/>
    <property type="molecule type" value="Genomic_DNA"/>
</dbReference>
<feature type="transmembrane region" description="Helical" evidence="3">
    <location>
        <begin position="15"/>
        <end position="35"/>
    </location>
</feature>
<dbReference type="GO" id="GO:0140359">
    <property type="term" value="F:ABC-type transporter activity"/>
    <property type="evidence" value="ECO:0007669"/>
    <property type="project" value="InterPro"/>
</dbReference>
<reference evidence="5 6" key="1">
    <citation type="journal article" date="2023" name="Int. J. Mol. Sci.">
        <title>De Novo Assembly and Annotation of 11 Diverse Shrub Willow (Salix) Genomes Reveals Novel Gene Organization in Sex-Linked Regions.</title>
        <authorList>
            <person name="Hyden B."/>
            <person name="Feng K."/>
            <person name="Yates T.B."/>
            <person name="Jawdy S."/>
            <person name="Cereghino C."/>
            <person name="Smart L.B."/>
            <person name="Muchero W."/>
        </authorList>
    </citation>
    <scope>NUCLEOTIDE SEQUENCE [LARGE SCALE GENOMIC DNA]</scope>
    <source>
        <tissue evidence="5">Shoot tip</tissue>
    </source>
</reference>
<feature type="transmembrane region" description="Helical" evidence="3">
    <location>
        <begin position="47"/>
        <end position="72"/>
    </location>
</feature>
<evidence type="ECO:0000256" key="2">
    <source>
        <dbReference type="ARBA" id="ARBA00023136"/>
    </source>
</evidence>
<dbReference type="InterPro" id="IPR043926">
    <property type="entry name" value="ABCG_dom"/>
</dbReference>
<dbReference type="AlphaFoldDB" id="A0AAD6KT03"/>
<keyword evidence="3" id="KW-0812">Transmembrane</keyword>
<feature type="domain" description="ABC transporter family G" evidence="4">
    <location>
        <begin position="2"/>
        <end position="123"/>
    </location>
</feature>